<dbReference type="Gene3D" id="3.90.1590.10">
    <property type="entry name" value="glutathione-dependent formaldehyde- activating enzyme (gfa)"/>
    <property type="match status" value="1"/>
</dbReference>
<dbReference type="GO" id="GO:0016846">
    <property type="term" value="F:carbon-sulfur lyase activity"/>
    <property type="evidence" value="ECO:0007669"/>
    <property type="project" value="InterPro"/>
</dbReference>
<keyword evidence="2" id="KW-0479">Metal-binding</keyword>
<dbReference type="PANTHER" id="PTHR33337:SF40">
    <property type="entry name" value="CENP-V_GFA DOMAIN-CONTAINING PROTEIN-RELATED"/>
    <property type="match status" value="1"/>
</dbReference>
<dbReference type="RefSeq" id="XP_002678109.1">
    <property type="nucleotide sequence ID" value="XM_002678063.1"/>
</dbReference>
<protein>
    <submittedName>
        <fullName evidence="6">Predicted protein</fullName>
    </submittedName>
</protein>
<dbReference type="Pfam" id="PF04828">
    <property type="entry name" value="GFA"/>
    <property type="match status" value="1"/>
</dbReference>
<gene>
    <name evidence="6" type="ORF">NAEGRDRAFT_66694</name>
</gene>
<keyword evidence="7" id="KW-1185">Reference proteome</keyword>
<dbReference type="Proteomes" id="UP000006671">
    <property type="component" value="Unassembled WGS sequence"/>
</dbReference>
<accession>D2VCU4</accession>
<dbReference type="PANTHER" id="PTHR33337">
    <property type="entry name" value="GFA DOMAIN-CONTAINING PROTEIN"/>
    <property type="match status" value="1"/>
</dbReference>
<dbReference type="InterPro" id="IPR006913">
    <property type="entry name" value="CENP-V/GFA"/>
</dbReference>
<dbReference type="PROSITE" id="PS51891">
    <property type="entry name" value="CENP_V_GFA"/>
    <property type="match status" value="1"/>
</dbReference>
<dbReference type="OMA" id="CCYDEMK"/>
<sequence>MSENQSETIHTPQTSILKTGSCNCGKLMFEVSEKPLFTVLCHCRMCRKGTGAPVSLVVAVPPNGFKWKTKTGFTTDQLLKIVPFSEKFNGMYCAECNGFVAQHLTGGPIVSTMGCCYDEMKNAFCPGEEVVKKDAFFQPICHVNYENRVIDIPDKLPKFMDFSAPYGSGRMFTEEEEK</sequence>
<dbReference type="InParanoid" id="D2VCU4"/>
<evidence type="ECO:0000256" key="2">
    <source>
        <dbReference type="ARBA" id="ARBA00022723"/>
    </source>
</evidence>
<evidence type="ECO:0000256" key="3">
    <source>
        <dbReference type="ARBA" id="ARBA00022833"/>
    </source>
</evidence>
<dbReference type="InterPro" id="IPR011057">
    <property type="entry name" value="Mss4-like_sf"/>
</dbReference>
<dbReference type="VEuPathDB" id="AmoebaDB:NAEGRDRAFT_66694"/>
<dbReference type="SUPFAM" id="SSF51316">
    <property type="entry name" value="Mss4-like"/>
    <property type="match status" value="1"/>
</dbReference>
<dbReference type="AlphaFoldDB" id="D2VCU4"/>
<name>D2VCU4_NAEGR</name>
<comment type="similarity">
    <text evidence="1">Belongs to the Gfa family.</text>
</comment>
<evidence type="ECO:0000313" key="7">
    <source>
        <dbReference type="Proteomes" id="UP000006671"/>
    </source>
</evidence>
<reference evidence="6 7" key="1">
    <citation type="journal article" date="2010" name="Cell">
        <title>The genome of Naegleria gruberi illuminates early eukaryotic versatility.</title>
        <authorList>
            <person name="Fritz-Laylin L.K."/>
            <person name="Prochnik S.E."/>
            <person name="Ginger M.L."/>
            <person name="Dacks J.B."/>
            <person name="Carpenter M.L."/>
            <person name="Field M.C."/>
            <person name="Kuo A."/>
            <person name="Paredez A."/>
            <person name="Chapman J."/>
            <person name="Pham J."/>
            <person name="Shu S."/>
            <person name="Neupane R."/>
            <person name="Cipriano M."/>
            <person name="Mancuso J."/>
            <person name="Tu H."/>
            <person name="Salamov A."/>
            <person name="Lindquist E."/>
            <person name="Shapiro H."/>
            <person name="Lucas S."/>
            <person name="Grigoriev I.V."/>
            <person name="Cande W.Z."/>
            <person name="Fulton C."/>
            <person name="Rokhsar D.S."/>
            <person name="Dawson S.C."/>
        </authorList>
    </citation>
    <scope>NUCLEOTIDE SEQUENCE [LARGE SCALE GENOMIC DNA]</scope>
    <source>
        <strain evidence="6 7">NEG-M</strain>
    </source>
</reference>
<dbReference type="KEGG" id="ngr:NAEGRDRAFT_66694"/>
<evidence type="ECO:0000256" key="1">
    <source>
        <dbReference type="ARBA" id="ARBA00005495"/>
    </source>
</evidence>
<keyword evidence="4" id="KW-0456">Lyase</keyword>
<organism evidence="7">
    <name type="scientific">Naegleria gruberi</name>
    <name type="common">Amoeba</name>
    <dbReference type="NCBI Taxonomy" id="5762"/>
    <lineage>
        <taxon>Eukaryota</taxon>
        <taxon>Discoba</taxon>
        <taxon>Heterolobosea</taxon>
        <taxon>Tetramitia</taxon>
        <taxon>Eutetramitia</taxon>
        <taxon>Vahlkampfiidae</taxon>
        <taxon>Naegleria</taxon>
    </lineage>
</organism>
<dbReference type="EMBL" id="GG738863">
    <property type="protein sequence ID" value="EFC45365.1"/>
    <property type="molecule type" value="Genomic_DNA"/>
</dbReference>
<evidence type="ECO:0000313" key="6">
    <source>
        <dbReference type="EMBL" id="EFC45365.1"/>
    </source>
</evidence>
<dbReference type="OrthoDB" id="406544at2759"/>
<keyword evidence="3" id="KW-0862">Zinc</keyword>
<dbReference type="GeneID" id="8857375"/>
<dbReference type="GO" id="GO:0046872">
    <property type="term" value="F:metal ion binding"/>
    <property type="evidence" value="ECO:0007669"/>
    <property type="project" value="UniProtKB-KW"/>
</dbReference>
<evidence type="ECO:0000259" key="5">
    <source>
        <dbReference type="PROSITE" id="PS51891"/>
    </source>
</evidence>
<feature type="domain" description="CENP-V/GFA" evidence="5">
    <location>
        <begin position="18"/>
        <end position="146"/>
    </location>
</feature>
<proteinExistence type="inferred from homology"/>
<evidence type="ECO:0000256" key="4">
    <source>
        <dbReference type="ARBA" id="ARBA00023239"/>
    </source>
</evidence>